<sequence>MEMKMSVHGETRKIAFAPAGEMLAALCLAAVSLAGHAAKTAGVIGRAIDRRRVMSELANLDDRMLRDIGVTRSDLRDATSGPLLDDPTRVLILRATERRAAARLAGRAQQH</sequence>
<dbReference type="InterPro" id="IPR009506">
    <property type="entry name" value="YjiS-like"/>
</dbReference>
<evidence type="ECO:0000313" key="2">
    <source>
        <dbReference type="EMBL" id="TLX44064.1"/>
    </source>
</evidence>
<comment type="caution">
    <text evidence="2">The sequence shown here is derived from an EMBL/GenBank/DDBJ whole genome shotgun (WGS) entry which is preliminary data.</text>
</comment>
<gene>
    <name evidence="2" type="ORF">FBQ73_08260</name>
</gene>
<name>A0A6C1KLT3_XANAU</name>
<evidence type="ECO:0000313" key="3">
    <source>
        <dbReference type="Proteomes" id="UP000305131"/>
    </source>
</evidence>
<dbReference type="AlphaFoldDB" id="A0A6C1KLT3"/>
<dbReference type="Proteomes" id="UP000305131">
    <property type="component" value="Unassembled WGS sequence"/>
</dbReference>
<proteinExistence type="predicted"/>
<evidence type="ECO:0000259" key="1">
    <source>
        <dbReference type="Pfam" id="PF06568"/>
    </source>
</evidence>
<feature type="domain" description="YjiS-like" evidence="1">
    <location>
        <begin position="44"/>
        <end position="76"/>
    </location>
</feature>
<dbReference type="Pfam" id="PF06568">
    <property type="entry name" value="YjiS-like"/>
    <property type="match status" value="1"/>
</dbReference>
<accession>A0A6C1KLT3</accession>
<protein>
    <submittedName>
        <fullName evidence="2">DUF1127 domain-containing protein</fullName>
    </submittedName>
</protein>
<dbReference type="EMBL" id="VAUP01000015">
    <property type="protein sequence ID" value="TLX44064.1"/>
    <property type="molecule type" value="Genomic_DNA"/>
</dbReference>
<reference evidence="2 3" key="1">
    <citation type="submission" date="2019-05" db="EMBL/GenBank/DDBJ databases">
        <authorList>
            <person name="Zhou X."/>
        </authorList>
    </citation>
    <scope>NUCLEOTIDE SEQUENCE [LARGE SCALE GENOMIC DNA]</scope>
    <source>
        <strain evidence="2 3">DSM 432</strain>
    </source>
</reference>
<organism evidence="2 3">
    <name type="scientific">Xanthobacter autotrophicus</name>
    <dbReference type="NCBI Taxonomy" id="280"/>
    <lineage>
        <taxon>Bacteria</taxon>
        <taxon>Pseudomonadati</taxon>
        <taxon>Pseudomonadota</taxon>
        <taxon>Alphaproteobacteria</taxon>
        <taxon>Hyphomicrobiales</taxon>
        <taxon>Xanthobacteraceae</taxon>
        <taxon>Xanthobacter</taxon>
    </lineage>
</organism>
<dbReference type="OrthoDB" id="7861975at2"/>